<dbReference type="EMBL" id="NKQK01000003">
    <property type="protein sequence ID" value="PSS33134.1"/>
    <property type="molecule type" value="Genomic_DNA"/>
</dbReference>
<evidence type="ECO:0000256" key="1">
    <source>
        <dbReference type="ARBA" id="ARBA00004123"/>
    </source>
</evidence>
<keyword evidence="7" id="KW-0175">Coiled coil</keyword>
<dbReference type="Gramene" id="PSS33134">
    <property type="protein sequence ID" value="PSS33134"/>
    <property type="gene ID" value="CEY00_Acc03520"/>
</dbReference>
<keyword evidence="11" id="KW-1185">Reference proteome</keyword>
<dbReference type="SUPFAM" id="SSF47459">
    <property type="entry name" value="HLH, helix-loop-helix DNA-binding domain"/>
    <property type="match status" value="1"/>
</dbReference>
<evidence type="ECO:0000256" key="6">
    <source>
        <dbReference type="ARBA" id="ARBA00023242"/>
    </source>
</evidence>
<proteinExistence type="predicted"/>
<dbReference type="STRING" id="1590841.A0A2R6RSX1"/>
<dbReference type="InterPro" id="IPR036638">
    <property type="entry name" value="HLH_DNA-bd_sf"/>
</dbReference>
<keyword evidence="6" id="KW-0539">Nucleus</keyword>
<dbReference type="Gene3D" id="4.10.280.10">
    <property type="entry name" value="Helix-loop-helix DNA-binding domain"/>
    <property type="match status" value="1"/>
</dbReference>
<dbReference type="InterPro" id="IPR011598">
    <property type="entry name" value="bHLH_dom"/>
</dbReference>
<dbReference type="PROSITE" id="PS50888">
    <property type="entry name" value="BHLH"/>
    <property type="match status" value="1"/>
</dbReference>
<evidence type="ECO:0000256" key="3">
    <source>
        <dbReference type="ARBA" id="ARBA00023015"/>
    </source>
</evidence>
<dbReference type="GO" id="GO:0000977">
    <property type="term" value="F:RNA polymerase II transcription regulatory region sequence-specific DNA binding"/>
    <property type="evidence" value="ECO:0007669"/>
    <property type="project" value="TreeGrafter"/>
</dbReference>
<protein>
    <submittedName>
        <fullName evidence="10">Transcription factor bHLH120 like</fullName>
    </submittedName>
</protein>
<dbReference type="AlphaFoldDB" id="A0A2R6RSX1"/>
<dbReference type="FunCoup" id="A0A2R6RSX1">
    <property type="interactions" value="154"/>
</dbReference>
<dbReference type="InterPro" id="IPR015660">
    <property type="entry name" value="MASH1/Ascl1a-like"/>
</dbReference>
<accession>A0A2R6RSX1</accession>
<reference evidence="10 11" key="1">
    <citation type="submission" date="2017-07" db="EMBL/GenBank/DDBJ databases">
        <title>An improved, manually edited Actinidia chinensis var. chinensis (kiwifruit) genome highlights the challenges associated with draft genomes and gene prediction in plants.</title>
        <authorList>
            <person name="Pilkington S."/>
            <person name="Crowhurst R."/>
            <person name="Hilario E."/>
            <person name="Nardozza S."/>
            <person name="Fraser L."/>
            <person name="Peng Y."/>
            <person name="Gunaseelan K."/>
            <person name="Simpson R."/>
            <person name="Tahir J."/>
            <person name="Deroles S."/>
            <person name="Templeton K."/>
            <person name="Luo Z."/>
            <person name="Davy M."/>
            <person name="Cheng C."/>
            <person name="Mcneilage M."/>
            <person name="Scaglione D."/>
            <person name="Liu Y."/>
            <person name="Zhang Q."/>
            <person name="Datson P."/>
            <person name="De Silva N."/>
            <person name="Gardiner S."/>
            <person name="Bassett H."/>
            <person name="Chagne D."/>
            <person name="Mccallum J."/>
            <person name="Dzierzon H."/>
            <person name="Deng C."/>
            <person name="Wang Y.-Y."/>
            <person name="Barron N."/>
            <person name="Manako K."/>
            <person name="Bowen J."/>
            <person name="Foster T."/>
            <person name="Erridge Z."/>
            <person name="Tiffin H."/>
            <person name="Waite C."/>
            <person name="Davies K."/>
            <person name="Grierson E."/>
            <person name="Laing W."/>
            <person name="Kirk R."/>
            <person name="Chen X."/>
            <person name="Wood M."/>
            <person name="Montefiori M."/>
            <person name="Brummell D."/>
            <person name="Schwinn K."/>
            <person name="Catanach A."/>
            <person name="Fullerton C."/>
            <person name="Li D."/>
            <person name="Meiyalaghan S."/>
            <person name="Nieuwenhuizen N."/>
            <person name="Read N."/>
            <person name="Prakash R."/>
            <person name="Hunter D."/>
            <person name="Zhang H."/>
            <person name="Mckenzie M."/>
            <person name="Knabel M."/>
            <person name="Harris A."/>
            <person name="Allan A."/>
            <person name="Chen A."/>
            <person name="Janssen B."/>
            <person name="Plunkett B."/>
            <person name="Dwamena C."/>
            <person name="Voogd C."/>
            <person name="Leif D."/>
            <person name="Lafferty D."/>
            <person name="Souleyre E."/>
            <person name="Varkonyi-Gasic E."/>
            <person name="Gambi F."/>
            <person name="Hanley J."/>
            <person name="Yao J.-L."/>
            <person name="Cheung J."/>
            <person name="David K."/>
            <person name="Warren B."/>
            <person name="Marsh K."/>
            <person name="Snowden K."/>
            <person name="Lin-Wang K."/>
            <person name="Brian L."/>
            <person name="Martinez-Sanchez M."/>
            <person name="Wang M."/>
            <person name="Ileperuma N."/>
            <person name="Macnee N."/>
            <person name="Campin R."/>
            <person name="Mcatee P."/>
            <person name="Drummond R."/>
            <person name="Espley R."/>
            <person name="Ireland H."/>
            <person name="Wu R."/>
            <person name="Atkinson R."/>
            <person name="Karunairetnam S."/>
            <person name="Bulley S."/>
            <person name="Chunkath S."/>
            <person name="Hanley Z."/>
            <person name="Storey R."/>
            <person name="Thrimawithana A."/>
            <person name="Thomson S."/>
            <person name="David C."/>
            <person name="Testolin R."/>
        </authorList>
    </citation>
    <scope>NUCLEOTIDE SEQUENCE [LARGE SCALE GENOMIC DNA]</scope>
    <source>
        <strain evidence="11">cv. Red5</strain>
        <tissue evidence="10">Young leaf</tissue>
    </source>
</reference>
<dbReference type="GO" id="GO:0090575">
    <property type="term" value="C:RNA polymerase II transcription regulator complex"/>
    <property type="evidence" value="ECO:0007669"/>
    <property type="project" value="TreeGrafter"/>
</dbReference>
<evidence type="ECO:0000313" key="10">
    <source>
        <dbReference type="EMBL" id="PSS33134.1"/>
    </source>
</evidence>
<dbReference type="FunFam" id="4.10.280.10:FF:000085">
    <property type="entry name" value="Transcription factor bHLH126"/>
    <property type="match status" value="1"/>
</dbReference>
<reference evidence="11" key="2">
    <citation type="journal article" date="2018" name="BMC Genomics">
        <title>A manually annotated Actinidia chinensis var. chinensis (kiwifruit) genome highlights the challenges associated with draft genomes and gene prediction in plants.</title>
        <authorList>
            <person name="Pilkington S.M."/>
            <person name="Crowhurst R."/>
            <person name="Hilario E."/>
            <person name="Nardozza S."/>
            <person name="Fraser L."/>
            <person name="Peng Y."/>
            <person name="Gunaseelan K."/>
            <person name="Simpson R."/>
            <person name="Tahir J."/>
            <person name="Deroles S.C."/>
            <person name="Templeton K."/>
            <person name="Luo Z."/>
            <person name="Davy M."/>
            <person name="Cheng C."/>
            <person name="McNeilage M."/>
            <person name="Scaglione D."/>
            <person name="Liu Y."/>
            <person name="Zhang Q."/>
            <person name="Datson P."/>
            <person name="De Silva N."/>
            <person name="Gardiner S.E."/>
            <person name="Bassett H."/>
            <person name="Chagne D."/>
            <person name="McCallum J."/>
            <person name="Dzierzon H."/>
            <person name="Deng C."/>
            <person name="Wang Y.Y."/>
            <person name="Barron L."/>
            <person name="Manako K."/>
            <person name="Bowen J."/>
            <person name="Foster T.M."/>
            <person name="Erridge Z.A."/>
            <person name="Tiffin H."/>
            <person name="Waite C.N."/>
            <person name="Davies K.M."/>
            <person name="Grierson E.P."/>
            <person name="Laing W.A."/>
            <person name="Kirk R."/>
            <person name="Chen X."/>
            <person name="Wood M."/>
            <person name="Montefiori M."/>
            <person name="Brummell D.A."/>
            <person name="Schwinn K.E."/>
            <person name="Catanach A."/>
            <person name="Fullerton C."/>
            <person name="Li D."/>
            <person name="Meiyalaghan S."/>
            <person name="Nieuwenhuizen N."/>
            <person name="Read N."/>
            <person name="Prakash R."/>
            <person name="Hunter D."/>
            <person name="Zhang H."/>
            <person name="McKenzie M."/>
            <person name="Knabel M."/>
            <person name="Harris A."/>
            <person name="Allan A.C."/>
            <person name="Gleave A."/>
            <person name="Chen A."/>
            <person name="Janssen B.J."/>
            <person name="Plunkett B."/>
            <person name="Ampomah-Dwamena C."/>
            <person name="Voogd C."/>
            <person name="Leif D."/>
            <person name="Lafferty D."/>
            <person name="Souleyre E.J.F."/>
            <person name="Varkonyi-Gasic E."/>
            <person name="Gambi F."/>
            <person name="Hanley J."/>
            <person name="Yao J.L."/>
            <person name="Cheung J."/>
            <person name="David K.M."/>
            <person name="Warren B."/>
            <person name="Marsh K."/>
            <person name="Snowden K.C."/>
            <person name="Lin-Wang K."/>
            <person name="Brian L."/>
            <person name="Martinez-Sanchez M."/>
            <person name="Wang M."/>
            <person name="Ileperuma N."/>
            <person name="Macnee N."/>
            <person name="Campin R."/>
            <person name="McAtee P."/>
            <person name="Drummond R.S.M."/>
            <person name="Espley R.V."/>
            <person name="Ireland H.S."/>
            <person name="Wu R."/>
            <person name="Atkinson R.G."/>
            <person name="Karunairetnam S."/>
            <person name="Bulley S."/>
            <person name="Chunkath S."/>
            <person name="Hanley Z."/>
            <person name="Storey R."/>
            <person name="Thrimawithana A.H."/>
            <person name="Thomson S."/>
            <person name="David C."/>
            <person name="Testolin R."/>
            <person name="Huang H."/>
            <person name="Hellens R.P."/>
            <person name="Schaffer R.J."/>
        </authorList>
    </citation>
    <scope>NUCLEOTIDE SEQUENCE [LARGE SCALE GENOMIC DNA]</scope>
    <source>
        <strain evidence="11">cv. Red5</strain>
    </source>
</reference>
<evidence type="ECO:0000259" key="9">
    <source>
        <dbReference type="PROSITE" id="PS50888"/>
    </source>
</evidence>
<feature type="domain" description="BHLH" evidence="9">
    <location>
        <begin position="71"/>
        <end position="123"/>
    </location>
</feature>
<dbReference type="InParanoid" id="A0A2R6RSX1"/>
<evidence type="ECO:0000313" key="11">
    <source>
        <dbReference type="Proteomes" id="UP000241394"/>
    </source>
</evidence>
<comment type="caution">
    <text evidence="10">The sequence shown here is derived from an EMBL/GenBank/DDBJ whole genome shotgun (WGS) entry which is preliminary data.</text>
</comment>
<feature type="coiled-coil region" evidence="7">
    <location>
        <begin position="113"/>
        <end position="140"/>
    </location>
</feature>
<dbReference type="OrthoDB" id="1659728at2759"/>
<dbReference type="Proteomes" id="UP000241394">
    <property type="component" value="Chromosome LG3"/>
</dbReference>
<comment type="subunit">
    <text evidence="2">Homodimer.</text>
</comment>
<dbReference type="PANTHER" id="PTHR13935">
    <property type="entry name" value="ACHAETE-SCUTE TRANSCRIPTION FACTOR-RELATED"/>
    <property type="match status" value="1"/>
</dbReference>
<evidence type="ECO:0000256" key="7">
    <source>
        <dbReference type="SAM" id="Coils"/>
    </source>
</evidence>
<gene>
    <name evidence="10" type="ORF">CEY00_Acc03520</name>
</gene>
<name>A0A2R6RSX1_ACTCC</name>
<keyword evidence="4" id="KW-0238">DNA-binding</keyword>
<feature type="region of interest" description="Disordered" evidence="8">
    <location>
        <begin position="47"/>
        <end position="72"/>
    </location>
</feature>
<evidence type="ECO:0000256" key="5">
    <source>
        <dbReference type="ARBA" id="ARBA00023163"/>
    </source>
</evidence>
<dbReference type="CDD" id="cd18914">
    <property type="entry name" value="bHLH_AtORG2_like"/>
    <property type="match status" value="1"/>
</dbReference>
<organism evidence="10 11">
    <name type="scientific">Actinidia chinensis var. chinensis</name>
    <name type="common">Chinese soft-hair kiwi</name>
    <dbReference type="NCBI Taxonomy" id="1590841"/>
    <lineage>
        <taxon>Eukaryota</taxon>
        <taxon>Viridiplantae</taxon>
        <taxon>Streptophyta</taxon>
        <taxon>Embryophyta</taxon>
        <taxon>Tracheophyta</taxon>
        <taxon>Spermatophyta</taxon>
        <taxon>Magnoliopsida</taxon>
        <taxon>eudicotyledons</taxon>
        <taxon>Gunneridae</taxon>
        <taxon>Pentapetalae</taxon>
        <taxon>asterids</taxon>
        <taxon>Ericales</taxon>
        <taxon>Actinidiaceae</taxon>
        <taxon>Actinidia</taxon>
    </lineage>
</organism>
<dbReference type="GO" id="GO:0000981">
    <property type="term" value="F:DNA-binding transcription factor activity, RNA polymerase II-specific"/>
    <property type="evidence" value="ECO:0007669"/>
    <property type="project" value="TreeGrafter"/>
</dbReference>
<dbReference type="SMART" id="SM00353">
    <property type="entry name" value="HLH"/>
    <property type="match status" value="1"/>
</dbReference>
<evidence type="ECO:0000256" key="4">
    <source>
        <dbReference type="ARBA" id="ARBA00023125"/>
    </source>
</evidence>
<evidence type="ECO:0000256" key="8">
    <source>
        <dbReference type="SAM" id="MobiDB-lite"/>
    </source>
</evidence>
<dbReference type="OMA" id="TRTHHDP"/>
<evidence type="ECO:0000256" key="2">
    <source>
        <dbReference type="ARBA" id="ARBA00011738"/>
    </source>
</evidence>
<dbReference type="Pfam" id="PF00010">
    <property type="entry name" value="HLH"/>
    <property type="match status" value="1"/>
</dbReference>
<sequence length="254" mass="28762">MFSLHQSDELVFQTTLSLPRKQQEIQQDPTDIGRAILESSNLTTNTIGKRKKKSVGIDREDNDGGTNGKKERKVVHREIERKRRQEMGNLYASLRTLLPLEYIKGKRSISDHMNEAVNYINHLQKNINELEIKREKLKKLPSSRDPLASTASGSSKICFPNSVTVSLCYGGVEILVTSEKGFALSTVFRLLVDERIDVVSYFSTEVNGRLFHTIRSEISDQMYVDLSRLQQKMCGLMNGKLIESPTNLPMPTMG</sequence>
<keyword evidence="3" id="KW-0805">Transcription regulation</keyword>
<dbReference type="GO" id="GO:0046983">
    <property type="term" value="F:protein dimerization activity"/>
    <property type="evidence" value="ECO:0007669"/>
    <property type="project" value="InterPro"/>
</dbReference>
<keyword evidence="5" id="KW-0804">Transcription</keyword>
<comment type="subcellular location">
    <subcellularLocation>
        <location evidence="1">Nucleus</location>
    </subcellularLocation>
</comment>
<dbReference type="PANTHER" id="PTHR13935:SF106">
    <property type="entry name" value="ACHAETE-SCUTE COMPLEX PROTEIN T5-RELATED"/>
    <property type="match status" value="1"/>
</dbReference>